<keyword evidence="3" id="KW-0175">Coiled coil</keyword>
<keyword evidence="2" id="KW-0963">Cytoplasm</keyword>
<dbReference type="GO" id="GO:0007017">
    <property type="term" value="P:microtubule-based process"/>
    <property type="evidence" value="ECO:0007669"/>
    <property type="project" value="InterPro"/>
</dbReference>
<dbReference type="OMA" id="ACISKPR"/>
<dbReference type="GO" id="GO:0005869">
    <property type="term" value="C:dynactin complex"/>
    <property type="evidence" value="ECO:0007669"/>
    <property type="project" value="InterPro"/>
</dbReference>
<evidence type="ECO:0000256" key="3">
    <source>
        <dbReference type="SAM" id="Coils"/>
    </source>
</evidence>
<accession>A0A9Q0LWC2</accession>
<evidence type="ECO:0000313" key="5">
    <source>
        <dbReference type="Proteomes" id="UP001149090"/>
    </source>
</evidence>
<proteinExistence type="predicted"/>
<reference evidence="4" key="1">
    <citation type="submission" date="2022-10" db="EMBL/GenBank/DDBJ databases">
        <title>Novel sulphate-reducing endosymbionts in the free-living metamonad Anaeramoeba.</title>
        <authorList>
            <person name="Jerlstrom-Hultqvist J."/>
            <person name="Cepicka I."/>
            <person name="Gallot-Lavallee L."/>
            <person name="Salas-Leiva D."/>
            <person name="Curtis B.A."/>
            <person name="Zahonova K."/>
            <person name="Pipaliya S."/>
            <person name="Dacks J."/>
            <person name="Roger A.J."/>
        </authorList>
    </citation>
    <scope>NUCLEOTIDE SEQUENCE</scope>
    <source>
        <strain evidence="4">BMAN</strain>
    </source>
</reference>
<dbReference type="AlphaFoldDB" id="A0A9Q0LWC2"/>
<dbReference type="Pfam" id="PF04912">
    <property type="entry name" value="Dynamitin"/>
    <property type="match status" value="1"/>
</dbReference>
<dbReference type="OrthoDB" id="4977at2759"/>
<sequence>MELQKKLKDPEIFETKIETETIPKIRSLRPSEPFIREENPNEDRIESSIRVQDSLHFFQGKEIMTEEELKLQSLPEKIKFDVERARQRKKETQYEKYQRLKYEIESFTKELEEVKKEDEQILQKISIQNLQDLLKQMETKLEEVKNQVFTPNKNISSKLSEQIKKFPQNKEAAKPSKPETKQIKEDVVSYDLIYSDSLNNLTEETFLFEVEKQIIQLENIVGINQSKEQFVQKEDINTLVKKLKEKISLLDSIRLVKITKKIQLASRNLEVFDEQIEKDETLENSQKKVAELYEKMKEWDKVAQKIPSIISRLHYYKDLHDKQLALISRVIQLENEHKNLSESLSSNVQILEKLKKTFEENITTMKQNISLLEKRIQSISKK</sequence>
<dbReference type="InterPro" id="IPR028133">
    <property type="entry name" value="Dynamitin"/>
</dbReference>
<evidence type="ECO:0000313" key="4">
    <source>
        <dbReference type="EMBL" id="KAJ5080177.1"/>
    </source>
</evidence>
<organism evidence="4 5">
    <name type="scientific">Anaeramoeba ignava</name>
    <name type="common">Anaerobic marine amoeba</name>
    <dbReference type="NCBI Taxonomy" id="1746090"/>
    <lineage>
        <taxon>Eukaryota</taxon>
        <taxon>Metamonada</taxon>
        <taxon>Anaeramoebidae</taxon>
        <taxon>Anaeramoeba</taxon>
    </lineage>
</organism>
<dbReference type="EMBL" id="JAPDFW010000011">
    <property type="protein sequence ID" value="KAJ5080177.1"/>
    <property type="molecule type" value="Genomic_DNA"/>
</dbReference>
<protein>
    <submittedName>
        <fullName evidence="4">Dynactin subunit</fullName>
    </submittedName>
</protein>
<keyword evidence="5" id="KW-1185">Reference proteome</keyword>
<gene>
    <name evidence="4" type="ORF">M0811_03660</name>
</gene>
<dbReference type="GO" id="GO:0005737">
    <property type="term" value="C:cytoplasm"/>
    <property type="evidence" value="ECO:0007669"/>
    <property type="project" value="UniProtKB-SubCell"/>
</dbReference>
<evidence type="ECO:0000256" key="2">
    <source>
        <dbReference type="ARBA" id="ARBA00022490"/>
    </source>
</evidence>
<evidence type="ECO:0000256" key="1">
    <source>
        <dbReference type="ARBA" id="ARBA00004496"/>
    </source>
</evidence>
<name>A0A9Q0LWC2_ANAIG</name>
<comment type="subcellular location">
    <subcellularLocation>
        <location evidence="1">Cytoplasm</location>
    </subcellularLocation>
</comment>
<feature type="coiled-coil region" evidence="3">
    <location>
        <begin position="97"/>
        <end position="147"/>
    </location>
</feature>
<dbReference type="PANTHER" id="PTHR15346">
    <property type="entry name" value="DYNACTIN SUBUNIT"/>
    <property type="match status" value="1"/>
</dbReference>
<comment type="caution">
    <text evidence="4">The sequence shown here is derived from an EMBL/GenBank/DDBJ whole genome shotgun (WGS) entry which is preliminary data.</text>
</comment>
<dbReference type="Proteomes" id="UP001149090">
    <property type="component" value="Unassembled WGS sequence"/>
</dbReference>
<feature type="coiled-coil region" evidence="3">
    <location>
        <begin position="341"/>
        <end position="382"/>
    </location>
</feature>